<dbReference type="InterPro" id="IPR040871">
    <property type="entry name" value="HopA1"/>
</dbReference>
<reference evidence="1 2" key="1">
    <citation type="journal article" date="2020" name="ISME J.">
        <title>Comparative genomics reveals insights into cyanobacterial evolution and habitat adaptation.</title>
        <authorList>
            <person name="Chen M.Y."/>
            <person name="Teng W.K."/>
            <person name="Zhao L."/>
            <person name="Hu C.X."/>
            <person name="Zhou Y.K."/>
            <person name="Han B.P."/>
            <person name="Song L.R."/>
            <person name="Shu W.S."/>
        </authorList>
    </citation>
    <scope>NUCLEOTIDE SEQUENCE [LARGE SCALE GENOMIC DNA]</scope>
    <source>
        <strain evidence="1 2">FACHB-391</strain>
    </source>
</reference>
<proteinExistence type="predicted"/>
<evidence type="ECO:0000313" key="2">
    <source>
        <dbReference type="Proteomes" id="UP000604661"/>
    </source>
</evidence>
<dbReference type="EMBL" id="JACJTE010000007">
    <property type="protein sequence ID" value="MBD2560868.1"/>
    <property type="molecule type" value="Genomic_DNA"/>
</dbReference>
<sequence>MQLLDSLANQLSDIPESLQISLQDIVHKVEIQSHHCIKHPDFDPVEVPESIVSHFQQLSLDFQNKFLSHQLRSFLYALYYNGSSKSLLSSNAEATNLALNQNLENNTLYGVDIAFYDRLHENNRGVGYWNHDWLVVKEDTDGSLVVHKNGLRLHIEPDSLQQAANIGDSVAIRMPNNLVQNGFYMAVANAAMARNYQTLVRVYFNLTPEGSVAVMNDLTTQLNAISIAFSFKALYNPSDYGRYDSAVLYFDKKDYELVRPVLERVYRENQLHFQEQVPLFTKFIAPGLAIAEEPDRKFGDQESFGTHRCQIVANGLVEAWQLGNNTPADRMSAILRHFSLWEIELKRPYLNANSDDIYTSLNL</sequence>
<evidence type="ECO:0000313" key="1">
    <source>
        <dbReference type="EMBL" id="MBD2560868.1"/>
    </source>
</evidence>
<keyword evidence="2" id="KW-1185">Reference proteome</keyword>
<accession>A0ABR8ESF3</accession>
<dbReference type="Proteomes" id="UP000604661">
    <property type="component" value="Unassembled WGS sequence"/>
</dbReference>
<dbReference type="Pfam" id="PF17914">
    <property type="entry name" value="HopA1"/>
    <property type="match status" value="1"/>
</dbReference>
<protein>
    <submittedName>
        <fullName evidence="1">Uncharacterized protein</fullName>
    </submittedName>
</protein>
<organism evidence="1 2">
    <name type="scientific">Nostoc linckia FACHB-391</name>
    <dbReference type="NCBI Taxonomy" id="2692906"/>
    <lineage>
        <taxon>Bacteria</taxon>
        <taxon>Bacillati</taxon>
        <taxon>Cyanobacteriota</taxon>
        <taxon>Cyanophyceae</taxon>
        <taxon>Nostocales</taxon>
        <taxon>Nostocaceae</taxon>
        <taxon>Nostoc</taxon>
    </lineage>
</organism>
<gene>
    <name evidence="1" type="ORF">H6G95_09605</name>
</gene>
<dbReference type="RefSeq" id="WP_190889648.1">
    <property type="nucleotide sequence ID" value="NZ_JACJTE010000007.1"/>
</dbReference>
<name>A0ABR8ESF3_NOSLI</name>
<comment type="caution">
    <text evidence="1">The sequence shown here is derived from an EMBL/GenBank/DDBJ whole genome shotgun (WGS) entry which is preliminary data.</text>
</comment>